<protein>
    <submittedName>
        <fullName evidence="1">Uncharacterized protein</fullName>
    </submittedName>
</protein>
<dbReference type="AlphaFoldDB" id="A0A5C5VRJ7"/>
<dbReference type="RefSeq" id="WP_146512246.1">
    <property type="nucleotide sequence ID" value="NZ_SIHI01000052.1"/>
</dbReference>
<dbReference type="Proteomes" id="UP000317243">
    <property type="component" value="Unassembled WGS sequence"/>
</dbReference>
<keyword evidence="2" id="KW-1185">Reference proteome</keyword>
<organism evidence="1 2">
    <name type="scientific">Thalassoglobus neptunius</name>
    <dbReference type="NCBI Taxonomy" id="1938619"/>
    <lineage>
        <taxon>Bacteria</taxon>
        <taxon>Pseudomonadati</taxon>
        <taxon>Planctomycetota</taxon>
        <taxon>Planctomycetia</taxon>
        <taxon>Planctomycetales</taxon>
        <taxon>Planctomycetaceae</taxon>
        <taxon>Thalassoglobus</taxon>
    </lineage>
</organism>
<dbReference type="EMBL" id="SIHI01000052">
    <property type="protein sequence ID" value="TWT40192.1"/>
    <property type="molecule type" value="Genomic_DNA"/>
</dbReference>
<accession>A0A5C5VRJ7</accession>
<name>A0A5C5VRJ7_9PLAN</name>
<evidence type="ECO:0000313" key="2">
    <source>
        <dbReference type="Proteomes" id="UP000317243"/>
    </source>
</evidence>
<evidence type="ECO:0000313" key="1">
    <source>
        <dbReference type="EMBL" id="TWT40192.1"/>
    </source>
</evidence>
<reference evidence="1 2" key="1">
    <citation type="submission" date="2019-02" db="EMBL/GenBank/DDBJ databases">
        <title>Deep-cultivation of Planctomycetes and their phenomic and genomic characterization uncovers novel biology.</title>
        <authorList>
            <person name="Wiegand S."/>
            <person name="Jogler M."/>
            <person name="Boedeker C."/>
            <person name="Pinto D."/>
            <person name="Vollmers J."/>
            <person name="Rivas-Marin E."/>
            <person name="Kohn T."/>
            <person name="Peeters S.H."/>
            <person name="Heuer A."/>
            <person name="Rast P."/>
            <person name="Oberbeckmann S."/>
            <person name="Bunk B."/>
            <person name="Jeske O."/>
            <person name="Meyerdierks A."/>
            <person name="Storesund J.E."/>
            <person name="Kallscheuer N."/>
            <person name="Luecker S."/>
            <person name="Lage O.M."/>
            <person name="Pohl T."/>
            <person name="Merkel B.J."/>
            <person name="Hornburger P."/>
            <person name="Mueller R.-W."/>
            <person name="Bruemmer F."/>
            <person name="Labrenz M."/>
            <person name="Spormann A.M."/>
            <person name="Op Den Camp H."/>
            <person name="Overmann J."/>
            <person name="Amann R."/>
            <person name="Jetten M.S.M."/>
            <person name="Mascher T."/>
            <person name="Medema M.H."/>
            <person name="Devos D.P."/>
            <person name="Kaster A.-K."/>
            <person name="Ovreas L."/>
            <person name="Rohde M."/>
            <person name="Galperin M.Y."/>
            <person name="Jogler C."/>
        </authorList>
    </citation>
    <scope>NUCLEOTIDE SEQUENCE [LARGE SCALE GENOMIC DNA]</scope>
    <source>
        <strain evidence="1 2">KOR42</strain>
    </source>
</reference>
<dbReference type="OrthoDB" id="283940at2"/>
<proteinExistence type="predicted"/>
<gene>
    <name evidence="1" type="ORF">KOR42_49340</name>
</gene>
<sequence>MRKTRAQEAIVSNYARTLIPFKARQLCRKAGFTPSDQEDIEQQLWMAVLAQVDNYNPERASLDTMIDCIVDSSARMILRERRTRRRTNSTPVESIDLPICCEEDLESTLADCLHAGDRVRHRGAFSRDEQLLDETREAVEQALQNTPTGVRDVCRRVMGGSILGTSKALGISRRQVRKRLAEAKEAFENSGFGNS</sequence>
<comment type="caution">
    <text evidence="1">The sequence shown here is derived from an EMBL/GenBank/DDBJ whole genome shotgun (WGS) entry which is preliminary data.</text>
</comment>